<dbReference type="Proteomes" id="UP000247476">
    <property type="component" value="Unassembled WGS sequence"/>
</dbReference>
<evidence type="ECO:0000313" key="2">
    <source>
        <dbReference type="EMBL" id="PYI52430.1"/>
    </source>
</evidence>
<keyword evidence="1" id="KW-1133">Transmembrane helix</keyword>
<sequence>MATTALLLKIVGAIIQVSSIVYTITAISKKRGKHIWIGVALFIVACLILTQATHMEDRIRGGYGY</sequence>
<keyword evidence="3" id="KW-1185">Reference proteome</keyword>
<accession>A0A2V5KEL6</accession>
<proteinExistence type="predicted"/>
<dbReference type="RefSeq" id="WP_110841799.1">
    <property type="nucleotide sequence ID" value="NZ_QJVJ01000009.1"/>
</dbReference>
<evidence type="ECO:0000313" key="3">
    <source>
        <dbReference type="Proteomes" id="UP000247476"/>
    </source>
</evidence>
<evidence type="ECO:0000256" key="1">
    <source>
        <dbReference type="SAM" id="Phobius"/>
    </source>
</evidence>
<feature type="transmembrane region" description="Helical" evidence="1">
    <location>
        <begin position="6"/>
        <end position="27"/>
    </location>
</feature>
<feature type="transmembrane region" description="Helical" evidence="1">
    <location>
        <begin position="34"/>
        <end position="53"/>
    </location>
</feature>
<comment type="caution">
    <text evidence="2">The sequence shown here is derived from an EMBL/GenBank/DDBJ whole genome shotgun (WGS) entry which is preliminary data.</text>
</comment>
<name>A0A2V5KEL6_9BACL</name>
<keyword evidence="1" id="KW-0812">Transmembrane</keyword>
<organism evidence="2 3">
    <name type="scientific">Paenibacillus flagellatus</name>
    <dbReference type="NCBI Taxonomy" id="2211139"/>
    <lineage>
        <taxon>Bacteria</taxon>
        <taxon>Bacillati</taxon>
        <taxon>Bacillota</taxon>
        <taxon>Bacilli</taxon>
        <taxon>Bacillales</taxon>
        <taxon>Paenibacillaceae</taxon>
        <taxon>Paenibacillus</taxon>
    </lineage>
</organism>
<dbReference type="AlphaFoldDB" id="A0A2V5KEL6"/>
<gene>
    <name evidence="2" type="ORF">DLM86_19810</name>
</gene>
<protein>
    <submittedName>
        <fullName evidence="2">Uncharacterized protein</fullName>
    </submittedName>
</protein>
<keyword evidence="1" id="KW-0472">Membrane</keyword>
<dbReference type="EMBL" id="QJVJ01000009">
    <property type="protein sequence ID" value="PYI52430.1"/>
    <property type="molecule type" value="Genomic_DNA"/>
</dbReference>
<reference evidence="2 3" key="1">
    <citation type="submission" date="2018-05" db="EMBL/GenBank/DDBJ databases">
        <title>Paenibacillus flagellatus sp. nov., isolated from selenium mineral soil.</title>
        <authorList>
            <person name="Dai X."/>
        </authorList>
    </citation>
    <scope>NUCLEOTIDE SEQUENCE [LARGE SCALE GENOMIC DNA]</scope>
    <source>
        <strain evidence="2 3">DXL2</strain>
    </source>
</reference>